<dbReference type="InterPro" id="IPR038081">
    <property type="entry name" value="CalX-like_sf"/>
</dbReference>
<dbReference type="AlphaFoldDB" id="A0AAW0ND33"/>
<keyword evidence="7" id="KW-1185">Reference proteome</keyword>
<dbReference type="InterPro" id="IPR003644">
    <property type="entry name" value="Calx_beta"/>
</dbReference>
<dbReference type="Gene3D" id="3.10.100.10">
    <property type="entry name" value="Mannose-Binding Protein A, subunit A"/>
    <property type="match status" value="1"/>
</dbReference>
<dbReference type="InterPro" id="IPR016187">
    <property type="entry name" value="CTDL_fold"/>
</dbReference>
<evidence type="ECO:0000313" key="7">
    <source>
        <dbReference type="Proteomes" id="UP001460270"/>
    </source>
</evidence>
<dbReference type="SUPFAM" id="SSF56436">
    <property type="entry name" value="C-type lectin-like"/>
    <property type="match status" value="1"/>
</dbReference>
<accession>A0AAW0ND33</accession>
<dbReference type="GO" id="GO:0009653">
    <property type="term" value="P:anatomical structure morphogenesis"/>
    <property type="evidence" value="ECO:0007669"/>
    <property type="project" value="TreeGrafter"/>
</dbReference>
<keyword evidence="1" id="KW-0732">Signal</keyword>
<comment type="caution">
    <text evidence="6">The sequence shown here is derived from an EMBL/GenBank/DDBJ whole genome shotgun (WGS) entry which is preliminary data.</text>
</comment>
<dbReference type="Gene3D" id="2.60.40.2030">
    <property type="match status" value="1"/>
</dbReference>
<protein>
    <recommendedName>
        <fullName evidence="5">C-type lectin domain-containing protein</fullName>
    </recommendedName>
</protein>
<dbReference type="PANTHER" id="PTHR45739">
    <property type="entry name" value="MATRIX PROTEIN, PUTATIVE-RELATED"/>
    <property type="match status" value="1"/>
</dbReference>
<organism evidence="6 7">
    <name type="scientific">Mugilogobius chulae</name>
    <name type="common">yellowstripe goby</name>
    <dbReference type="NCBI Taxonomy" id="88201"/>
    <lineage>
        <taxon>Eukaryota</taxon>
        <taxon>Metazoa</taxon>
        <taxon>Chordata</taxon>
        <taxon>Craniata</taxon>
        <taxon>Vertebrata</taxon>
        <taxon>Euteleostomi</taxon>
        <taxon>Actinopterygii</taxon>
        <taxon>Neopterygii</taxon>
        <taxon>Teleostei</taxon>
        <taxon>Neoteleostei</taxon>
        <taxon>Acanthomorphata</taxon>
        <taxon>Gobiaria</taxon>
        <taxon>Gobiiformes</taxon>
        <taxon>Gobioidei</taxon>
        <taxon>Gobiidae</taxon>
        <taxon>Gobionellinae</taxon>
        <taxon>Mugilogobius</taxon>
    </lineage>
</organism>
<feature type="compositionally biased region" description="Pro residues" evidence="4">
    <location>
        <begin position="100"/>
        <end position="112"/>
    </location>
</feature>
<dbReference type="SMART" id="SM00034">
    <property type="entry name" value="CLECT"/>
    <property type="match status" value="1"/>
</dbReference>
<dbReference type="InterPro" id="IPR051561">
    <property type="entry name" value="FRAS1_ECM"/>
</dbReference>
<dbReference type="SUPFAM" id="SSF141072">
    <property type="entry name" value="CalX-like"/>
    <property type="match status" value="1"/>
</dbReference>
<evidence type="ECO:0000256" key="2">
    <source>
        <dbReference type="ARBA" id="ARBA00022737"/>
    </source>
</evidence>
<dbReference type="Proteomes" id="UP001460270">
    <property type="component" value="Unassembled WGS sequence"/>
</dbReference>
<dbReference type="PANTHER" id="PTHR45739:SF3">
    <property type="entry name" value="FRAS-RELATED EXTRACELLULAR MATRIX PROTEIN 1B PRECURSOR"/>
    <property type="match status" value="1"/>
</dbReference>
<evidence type="ECO:0000259" key="5">
    <source>
        <dbReference type="SMART" id="SM00034"/>
    </source>
</evidence>
<feature type="region of interest" description="Disordered" evidence="4">
    <location>
        <begin position="234"/>
        <end position="284"/>
    </location>
</feature>
<name>A0AAW0ND33_9GOBI</name>
<reference evidence="7" key="1">
    <citation type="submission" date="2024-04" db="EMBL/GenBank/DDBJ databases">
        <title>Salinicola lusitanus LLJ914,a marine bacterium isolated from the Okinawa Trough.</title>
        <authorList>
            <person name="Li J."/>
        </authorList>
    </citation>
    <scope>NUCLEOTIDE SEQUENCE [LARGE SCALE GENOMIC DNA]</scope>
</reference>
<dbReference type="EMBL" id="JBBPFD010000018">
    <property type="protein sequence ID" value="KAK7889206.1"/>
    <property type="molecule type" value="Genomic_DNA"/>
</dbReference>
<gene>
    <name evidence="6" type="ORF">WMY93_024766</name>
</gene>
<sequence length="403" mass="45570">MKVALFQVEEGGAKVGRDFTHSSAALLQFDPGVNIKTWNIFPIDDGLEENHESFTVHLKNPRNSVLGTRTSARVEILDPRQGRCEPFESFEDFVPLVPPGPIPEPVPDPNLSPGPEKESDPVTEIETELIFEPDPQSPRRGDVPNRELDFSLRDQAWTQNQDWAQDQTGLYQDLTDQRWSHVKDLWRHKSQVQSLQRDTHRGQRVHVSTERGQERVWTFHGLTTPLRVEQIQEQPLRDAPSPPEGAALPHAKPEGTVSPNTPLESAIHPDTQLESTSNPAKRGPGSFCPSSWTLHRGRCFLLSPMVASWSSAHRSCSQLFNSSLASVQTRRDLSWFWKFSGRRPFWIDFSDVVDSDVMALSDLREALSPHCVLVKNPKNWIQTDCSTDSQHVFICSKPVLNQD</sequence>
<evidence type="ECO:0000256" key="4">
    <source>
        <dbReference type="SAM" id="MobiDB-lite"/>
    </source>
</evidence>
<dbReference type="InterPro" id="IPR016186">
    <property type="entry name" value="C-type_lectin-like/link_sf"/>
</dbReference>
<evidence type="ECO:0000256" key="3">
    <source>
        <dbReference type="ARBA" id="ARBA00022837"/>
    </source>
</evidence>
<proteinExistence type="predicted"/>
<evidence type="ECO:0000256" key="1">
    <source>
        <dbReference type="ARBA" id="ARBA00022729"/>
    </source>
</evidence>
<keyword evidence="2" id="KW-0677">Repeat</keyword>
<feature type="domain" description="C-type lectin" evidence="5">
    <location>
        <begin position="288"/>
        <end position="396"/>
    </location>
</feature>
<dbReference type="GO" id="GO:0016020">
    <property type="term" value="C:membrane"/>
    <property type="evidence" value="ECO:0007669"/>
    <property type="project" value="InterPro"/>
</dbReference>
<evidence type="ECO:0000313" key="6">
    <source>
        <dbReference type="EMBL" id="KAK7889206.1"/>
    </source>
</evidence>
<dbReference type="InterPro" id="IPR001304">
    <property type="entry name" value="C-type_lectin-like"/>
</dbReference>
<keyword evidence="3" id="KW-0106">Calcium</keyword>
<feature type="region of interest" description="Disordered" evidence="4">
    <location>
        <begin position="100"/>
        <end position="120"/>
    </location>
</feature>
<dbReference type="Pfam" id="PF03160">
    <property type="entry name" value="Calx-beta"/>
    <property type="match status" value="1"/>
</dbReference>
<dbReference type="GO" id="GO:0007154">
    <property type="term" value="P:cell communication"/>
    <property type="evidence" value="ECO:0007669"/>
    <property type="project" value="InterPro"/>
</dbReference>